<organism evidence="3 4">
    <name type="scientific">Corynespora cassiicola Philippines</name>
    <dbReference type="NCBI Taxonomy" id="1448308"/>
    <lineage>
        <taxon>Eukaryota</taxon>
        <taxon>Fungi</taxon>
        <taxon>Dikarya</taxon>
        <taxon>Ascomycota</taxon>
        <taxon>Pezizomycotina</taxon>
        <taxon>Dothideomycetes</taxon>
        <taxon>Pleosporomycetidae</taxon>
        <taxon>Pleosporales</taxon>
        <taxon>Corynesporascaceae</taxon>
        <taxon>Corynespora</taxon>
    </lineage>
</organism>
<dbReference type="Proteomes" id="UP000240883">
    <property type="component" value="Unassembled WGS sequence"/>
</dbReference>
<dbReference type="Pfam" id="PF12697">
    <property type="entry name" value="Abhydrolase_6"/>
    <property type="match status" value="1"/>
</dbReference>
<feature type="domain" description="AB hydrolase-1" evidence="2">
    <location>
        <begin position="157"/>
        <end position="415"/>
    </location>
</feature>
<name>A0A2T2P379_CORCC</name>
<evidence type="ECO:0000259" key="2">
    <source>
        <dbReference type="Pfam" id="PF12697"/>
    </source>
</evidence>
<dbReference type="GO" id="GO:0016787">
    <property type="term" value="F:hydrolase activity"/>
    <property type="evidence" value="ECO:0007669"/>
    <property type="project" value="UniProtKB-KW"/>
</dbReference>
<dbReference type="Gene3D" id="3.40.50.1820">
    <property type="entry name" value="alpha/beta hydrolase"/>
    <property type="match status" value="1"/>
</dbReference>
<dbReference type="AlphaFoldDB" id="A0A2T2P379"/>
<reference evidence="3 4" key="1">
    <citation type="journal article" date="2018" name="Front. Microbiol.">
        <title>Genome-Wide Analysis of Corynespora cassiicola Leaf Fall Disease Putative Effectors.</title>
        <authorList>
            <person name="Lopez D."/>
            <person name="Ribeiro S."/>
            <person name="Label P."/>
            <person name="Fumanal B."/>
            <person name="Venisse J.S."/>
            <person name="Kohler A."/>
            <person name="de Oliveira R.R."/>
            <person name="Labutti K."/>
            <person name="Lipzen A."/>
            <person name="Lail K."/>
            <person name="Bauer D."/>
            <person name="Ohm R.A."/>
            <person name="Barry K.W."/>
            <person name="Spatafora J."/>
            <person name="Grigoriev I.V."/>
            <person name="Martin F.M."/>
            <person name="Pujade-Renaud V."/>
        </authorList>
    </citation>
    <scope>NUCLEOTIDE SEQUENCE [LARGE SCALE GENOMIC DNA]</scope>
    <source>
        <strain evidence="3 4">Philippines</strain>
    </source>
</reference>
<accession>A0A2T2P379</accession>
<dbReference type="STRING" id="1448308.A0A2T2P379"/>
<keyword evidence="3" id="KW-0378">Hydrolase</keyword>
<protein>
    <submittedName>
        <fullName evidence="3">Alpha/beta-hydrolase</fullName>
    </submittedName>
</protein>
<dbReference type="InterPro" id="IPR000073">
    <property type="entry name" value="AB_hydrolase_1"/>
</dbReference>
<dbReference type="EMBL" id="KZ678130">
    <property type="protein sequence ID" value="PSN72089.1"/>
    <property type="molecule type" value="Genomic_DNA"/>
</dbReference>
<dbReference type="InterPro" id="IPR029058">
    <property type="entry name" value="AB_hydrolase_fold"/>
</dbReference>
<feature type="compositionally biased region" description="Polar residues" evidence="1">
    <location>
        <begin position="38"/>
        <end position="55"/>
    </location>
</feature>
<sequence>MGGKHFLRHIFRHEGHAAVKAIKEAENSKNKTYERSYDASTYRSRTQGATLTRAGTTVKKSRETTKAIESTEILEIAKSIAVSHLESLDTTLALLEAFDNMSPHTLTLRDQALARKEECREKLAMQENESLKLDDGRKLSYAVYGSPVPKTTVFYFHAFPSSRLEGRFWHSAAAKLSIRLIAPDRPGMGDATFQPDRRLLDWPDDVIAIADHLRVQHFYIMGLSGGGPYTLACVKSVPKTRLAGAAVISGLYPVSLGTAGMLPSLRTLLWVSPWVPGLVGSVLDFYMGKAARNPDPAVFEGLIMKEIEDRPEADKRVLKDERNKATFVESTRLGLWQGGQGPAWESRLYGSDWGFTLDELDKEVPLVMWQGDDDVNCPTTIALKAKEMMPWARFHMKEGEGHVSYAFSHQEEVLDDLIRLRA</sequence>
<dbReference type="OrthoDB" id="294702at2759"/>
<evidence type="ECO:0000313" key="4">
    <source>
        <dbReference type="Proteomes" id="UP000240883"/>
    </source>
</evidence>
<dbReference type="PANTHER" id="PTHR45763:SF46">
    <property type="entry name" value="AB HYDROLASE-1 DOMAIN-CONTAINING PROTEIN"/>
    <property type="match status" value="1"/>
</dbReference>
<feature type="region of interest" description="Disordered" evidence="1">
    <location>
        <begin position="34"/>
        <end position="56"/>
    </location>
</feature>
<keyword evidence="4" id="KW-1185">Reference proteome</keyword>
<proteinExistence type="predicted"/>
<dbReference type="PANTHER" id="PTHR45763">
    <property type="entry name" value="HYDROLASE, ALPHA/BETA FOLD FAMILY PROTEIN, EXPRESSED-RELATED"/>
    <property type="match status" value="1"/>
</dbReference>
<dbReference type="SUPFAM" id="SSF53474">
    <property type="entry name" value="alpha/beta-Hydrolases"/>
    <property type="match status" value="1"/>
</dbReference>
<gene>
    <name evidence="3" type="ORF">BS50DRAFT_617423</name>
</gene>
<evidence type="ECO:0000256" key="1">
    <source>
        <dbReference type="SAM" id="MobiDB-lite"/>
    </source>
</evidence>
<evidence type="ECO:0000313" key="3">
    <source>
        <dbReference type="EMBL" id="PSN72089.1"/>
    </source>
</evidence>